<dbReference type="Proteomes" id="UP000320300">
    <property type="component" value="Unassembled WGS sequence"/>
</dbReference>
<dbReference type="Gene3D" id="1.20.1610.10">
    <property type="entry name" value="alpha-1,2-mannosidases domains"/>
    <property type="match status" value="1"/>
</dbReference>
<dbReference type="PANTHER" id="PTHR12143">
    <property type="entry name" value="PEPTIDE N-GLYCANASE PNGASE -RELATED"/>
    <property type="match status" value="1"/>
</dbReference>
<dbReference type="Gene3D" id="1.20.1050.60">
    <property type="entry name" value="alpha-1,2-mannosidase"/>
    <property type="match status" value="1"/>
</dbReference>
<dbReference type="GO" id="GO:0005975">
    <property type="term" value="P:carbohydrate metabolic process"/>
    <property type="evidence" value="ECO:0007669"/>
    <property type="project" value="InterPro"/>
</dbReference>
<organism evidence="6 7">
    <name type="scientific">Pedobacter westerhofensis</name>
    <dbReference type="NCBI Taxonomy" id="425512"/>
    <lineage>
        <taxon>Bacteria</taxon>
        <taxon>Pseudomonadati</taxon>
        <taxon>Bacteroidota</taxon>
        <taxon>Sphingobacteriia</taxon>
        <taxon>Sphingobacteriales</taxon>
        <taxon>Sphingobacteriaceae</taxon>
        <taxon>Pedobacter</taxon>
    </lineage>
</organism>
<name>A0A521FS09_9SPHI</name>
<comment type="cofactor">
    <cofactor evidence="1">
        <name>Ca(2+)</name>
        <dbReference type="ChEBI" id="CHEBI:29108"/>
    </cofactor>
</comment>
<comment type="subunit">
    <text evidence="2">Monomer.</text>
</comment>
<keyword evidence="3" id="KW-0106">Calcium</keyword>
<dbReference type="PANTHER" id="PTHR12143:SF39">
    <property type="entry name" value="SECRETED PROTEIN"/>
    <property type="match status" value="1"/>
</dbReference>
<dbReference type="Gene3D" id="2.70.98.10">
    <property type="match status" value="1"/>
</dbReference>
<evidence type="ECO:0000313" key="7">
    <source>
        <dbReference type="Proteomes" id="UP000320300"/>
    </source>
</evidence>
<evidence type="ECO:0000313" key="6">
    <source>
        <dbReference type="EMBL" id="SMO98271.1"/>
    </source>
</evidence>
<dbReference type="GO" id="GO:0005829">
    <property type="term" value="C:cytosol"/>
    <property type="evidence" value="ECO:0007669"/>
    <property type="project" value="TreeGrafter"/>
</dbReference>
<dbReference type="InterPro" id="IPR050883">
    <property type="entry name" value="PNGase"/>
</dbReference>
<feature type="domain" description="Glycosyl hydrolase family 92" evidence="4">
    <location>
        <begin position="256"/>
        <end position="679"/>
    </location>
</feature>
<evidence type="ECO:0000256" key="2">
    <source>
        <dbReference type="ARBA" id="ARBA00011245"/>
    </source>
</evidence>
<keyword evidence="7" id="KW-1185">Reference proteome</keyword>
<dbReference type="InterPro" id="IPR012939">
    <property type="entry name" value="Glyco_hydro_92"/>
</dbReference>
<evidence type="ECO:0000259" key="5">
    <source>
        <dbReference type="Pfam" id="PF17678"/>
    </source>
</evidence>
<protein>
    <submittedName>
        <fullName evidence="6">Alpha-1,2-mannosidase</fullName>
    </submittedName>
</protein>
<dbReference type="GO" id="GO:0000224">
    <property type="term" value="F:peptide-N4-(N-acetyl-beta-glucosaminyl)asparagine amidase activity"/>
    <property type="evidence" value="ECO:0007669"/>
    <property type="project" value="TreeGrafter"/>
</dbReference>
<dbReference type="AlphaFoldDB" id="A0A521FS09"/>
<dbReference type="GO" id="GO:0006516">
    <property type="term" value="P:glycoprotein catabolic process"/>
    <property type="evidence" value="ECO:0007669"/>
    <property type="project" value="TreeGrafter"/>
</dbReference>
<dbReference type="InterPro" id="IPR008928">
    <property type="entry name" value="6-hairpin_glycosidase_sf"/>
</dbReference>
<dbReference type="EMBL" id="FXTN01000016">
    <property type="protein sequence ID" value="SMO98271.1"/>
    <property type="molecule type" value="Genomic_DNA"/>
</dbReference>
<sequence length="699" mass="78656">MQVSAIIPVSSNIMKHFLIALLFLPLISIAQSASPKHTVSEKVNVFLGSSGDHGQMTPAATYPFSMLSIGPQTYPKLHAGYEYKAKTFLGFTHNRFEGVGCQGSGGNILIKPYLGNNPSASALVKTAESAAPGNYQVSFSNKIKAAFTVVEKQGLEHYDFPAGEKGFYFDLKHTLANQFVSEQHEVGGQSISGYIEAKTTCNVGTYKIYYYITIDKPVKWADSANHKLTATLDASESNAEIRVSFSSVDVAHAKSALDKREFVQMQTASTRGWDEVLNHIYVKGDAEREKLFYSLLYRTMQSPYVISEKDGSYRATDGSLQHSKETMYNGWAIWDNYRTQLPLLAIALPERYKGITASISNLYAFGKKDYATQHEPSNTVRTEHAIVVLLDAYRKGFKVDFKGICDSLIKDVDRLDYSHPEKALESSYDAWALSQILKVLKKDDLSARYLKKAAEYKTYWKKDFEDVTRRDVDQVSARGLYQGTILQYRWFAPFDLKGLIELMGGDAAYIRQLDHFFENDQYNHANEPDIQAPYMYNASSQPFKSQALVHKLAVDTVVQYYFNDNSRGIDPFIDRIYKNKPDAYIRTMDDDAGANSAWFVFAACGFSPACVGSPVYYLNVPLFPTVSFAWPDGKVFHIATKNYSDQHPYISKVMLNGKILDRTWITHEEIMKGGQLVITASEKPSETGVKNTWVSDMRK</sequence>
<proteinExistence type="predicted"/>
<reference evidence="6 7" key="1">
    <citation type="submission" date="2017-05" db="EMBL/GenBank/DDBJ databases">
        <authorList>
            <person name="Varghese N."/>
            <person name="Submissions S."/>
        </authorList>
    </citation>
    <scope>NUCLEOTIDE SEQUENCE [LARGE SCALE GENOMIC DNA]</scope>
    <source>
        <strain evidence="6 7">DSM 19036</strain>
    </source>
</reference>
<evidence type="ECO:0000256" key="1">
    <source>
        <dbReference type="ARBA" id="ARBA00001913"/>
    </source>
</evidence>
<evidence type="ECO:0000256" key="3">
    <source>
        <dbReference type="ARBA" id="ARBA00022837"/>
    </source>
</evidence>
<dbReference type="InterPro" id="IPR014718">
    <property type="entry name" value="GH-type_carb-bd"/>
</dbReference>
<dbReference type="Pfam" id="PF17678">
    <property type="entry name" value="Glyco_hydro_92N"/>
    <property type="match status" value="1"/>
</dbReference>
<accession>A0A521FS09</accession>
<gene>
    <name evidence="6" type="ORF">SAMN06265348_11618</name>
</gene>
<dbReference type="SUPFAM" id="SSF48208">
    <property type="entry name" value="Six-hairpin glycosidases"/>
    <property type="match status" value="1"/>
</dbReference>
<dbReference type="Gene3D" id="3.30.2080.10">
    <property type="entry name" value="GH92 mannosidase domain"/>
    <property type="match status" value="1"/>
</dbReference>
<evidence type="ECO:0000259" key="4">
    <source>
        <dbReference type="Pfam" id="PF07971"/>
    </source>
</evidence>
<feature type="domain" description="Glycosyl hydrolase family 92 N-terminal" evidence="5">
    <location>
        <begin position="43"/>
        <end position="247"/>
    </location>
</feature>
<dbReference type="InterPro" id="IPR041371">
    <property type="entry name" value="GH92_N"/>
</dbReference>
<dbReference type="GO" id="GO:0030246">
    <property type="term" value="F:carbohydrate binding"/>
    <property type="evidence" value="ECO:0007669"/>
    <property type="project" value="InterPro"/>
</dbReference>
<dbReference type="Pfam" id="PF07971">
    <property type="entry name" value="Glyco_hydro_92"/>
    <property type="match status" value="1"/>
</dbReference>